<evidence type="ECO:0000256" key="2">
    <source>
        <dbReference type="ARBA" id="ARBA00012417"/>
    </source>
</evidence>
<comment type="caution">
    <text evidence="10">The sequence shown here is derived from an EMBL/GenBank/DDBJ whole genome shotgun (WGS) entry which is preliminary data.</text>
</comment>
<dbReference type="NCBIfam" id="NF004226">
    <property type="entry name" value="PRK05673.1"/>
    <property type="match status" value="1"/>
</dbReference>
<organism evidence="10 11">
    <name type="scientific">Salinibacter ruber</name>
    <dbReference type="NCBI Taxonomy" id="146919"/>
    <lineage>
        <taxon>Bacteria</taxon>
        <taxon>Pseudomonadati</taxon>
        <taxon>Rhodothermota</taxon>
        <taxon>Rhodothermia</taxon>
        <taxon>Rhodothermales</taxon>
        <taxon>Salinibacteraceae</taxon>
        <taxon>Salinibacter</taxon>
    </lineage>
</organism>
<evidence type="ECO:0000256" key="4">
    <source>
        <dbReference type="ARBA" id="ARBA00022679"/>
    </source>
</evidence>
<evidence type="ECO:0000256" key="3">
    <source>
        <dbReference type="ARBA" id="ARBA00019114"/>
    </source>
</evidence>
<dbReference type="InterPro" id="IPR003141">
    <property type="entry name" value="Pol/His_phosphatase_N"/>
</dbReference>
<dbReference type="NCBIfam" id="NF005298">
    <property type="entry name" value="PRK06826.1"/>
    <property type="match status" value="1"/>
</dbReference>
<dbReference type="InterPro" id="IPR041931">
    <property type="entry name" value="DNA_pol3_alpha_thumb_dom"/>
</dbReference>
<comment type="subcellular location">
    <subcellularLocation>
        <location evidence="1">Cytoplasm</location>
    </subcellularLocation>
</comment>
<evidence type="ECO:0000313" key="10">
    <source>
        <dbReference type="EMBL" id="MCS3710416.1"/>
    </source>
</evidence>
<keyword evidence="7" id="KW-0239">DNA-directed DNA polymerase</keyword>
<gene>
    <name evidence="10" type="ORF">GGP61_002026</name>
</gene>
<keyword evidence="6" id="KW-0235">DNA replication</keyword>
<dbReference type="Pfam" id="PF01336">
    <property type="entry name" value="tRNA_anti-codon"/>
    <property type="match status" value="1"/>
</dbReference>
<dbReference type="AlphaFoldDB" id="A0A9X2Q345"/>
<dbReference type="EMBL" id="JANUAE010000006">
    <property type="protein sequence ID" value="MCS3710416.1"/>
    <property type="molecule type" value="Genomic_DNA"/>
</dbReference>
<comment type="catalytic activity">
    <reaction evidence="8">
        <text>DNA(n) + a 2'-deoxyribonucleoside 5'-triphosphate = DNA(n+1) + diphosphate</text>
        <dbReference type="Rhea" id="RHEA:22508"/>
        <dbReference type="Rhea" id="RHEA-COMP:17339"/>
        <dbReference type="Rhea" id="RHEA-COMP:17340"/>
        <dbReference type="ChEBI" id="CHEBI:33019"/>
        <dbReference type="ChEBI" id="CHEBI:61560"/>
        <dbReference type="ChEBI" id="CHEBI:173112"/>
        <dbReference type="EC" id="2.7.7.7"/>
    </reaction>
</comment>
<evidence type="ECO:0000259" key="9">
    <source>
        <dbReference type="SMART" id="SM00481"/>
    </source>
</evidence>
<dbReference type="SUPFAM" id="SSF89550">
    <property type="entry name" value="PHP domain-like"/>
    <property type="match status" value="1"/>
</dbReference>
<name>A0A9X2Q345_9BACT</name>
<evidence type="ECO:0000256" key="5">
    <source>
        <dbReference type="ARBA" id="ARBA00022695"/>
    </source>
</evidence>
<dbReference type="NCBIfam" id="TIGR00594">
    <property type="entry name" value="polc"/>
    <property type="match status" value="1"/>
</dbReference>
<dbReference type="Proteomes" id="UP001155057">
    <property type="component" value="Unassembled WGS sequence"/>
</dbReference>
<evidence type="ECO:0000256" key="7">
    <source>
        <dbReference type="ARBA" id="ARBA00022932"/>
    </source>
</evidence>
<evidence type="ECO:0000256" key="1">
    <source>
        <dbReference type="ARBA" id="ARBA00004496"/>
    </source>
</evidence>
<sequence>MPNFSHLHCHTQYSLLDGAAGIDHLIESAERRDIPAVAITDHGNLYGVPEFYTTAQKSDVQPIIGCEFYLTPSGIQDQSDPTRYHQVLLAKNQTGYENLMQLSSTSFLEGFYYKPRIDLDLLRKHHEGLVATTCCLQGQVPQMILNQGEEAAQEKFEEYLDIFGDDYYIEIQDHDIDDQHTVNEVLLQWARAYDVEVLATNDVHYVDQQDHEAQDILLCLQTGDDYNDPDRMRFSNDQFYLKDSAGMMEALTGIPEEFQREALVNTNKVADKCSFDLPMGDLLMPHYPIPEGFEDMDGYLRHLTFERAKERYGDPLPQTVVDRLNHELGIIADEGYSGYFLIVQDFTDAARELDVRVGPGRGSAAGSCVSYCLGITNVDPLEYDLLFERFLNPERVSMPDIDIDFDDRGREKVIDYVVEKYGQENVCQIVTFGTMGAKTAVRDVSRVLDIPLDRADEIAKMIPDGPGVDLEQAFDENPDFRALKDANNPEVSKMMQYAEVLEGSVRHTGVHAAGVIIAPGEISDYVPVSVAKSKGEEVVTTQYDGDWVEEFGLLKMDFLGLKTLTLIEDAVELVEDTRDVDLNIDDIPLDDEATFELFQRGDTVSIFQFESTGMREHLRKLKPTEIGDLIAMNALYRPGPMENIPTYVARKHGQEEVKYPHPLLEDILEPTYGIAVFQEQVMQMARELAGFSLGEADILRRAMGKKKEKLMRKQREKFIKGCQAENDIPEDEADELFDIINEFAGYGFNKSHSAAYSLVAYRTAYLKAHYPPEFMAAAMTNEMDNTDKLSKVLEEARSMGLEVLPPSINRSQSRFTVEQGPDGAYRVRFGLAAIKNAGEKAINALIDAREEHGPFDSIFDLTKNVDLGTVNKRTLEALAQAGALDDLEGHRAQLMEIMDKAVRYGQKVQHDRMAGQNSLFGNGDAGTEAMQPGLPDVETWAKSQRLKEEHEVLGFYVSGHPLDEYRAEADAFATAHFGEPDQLEQVIEQAAGGDGRNRGPVRTFCGIITEVDRNTTKSGKPIAFATIEDFTGQGEMVIFSSILDRVQPYLEVDNVVLAKGNVEVRGGTVKVLAKDLTPMWKVREQMVSEVILTVDLDQVMPDELQTFRQLCERTEGNCTLYFDVDAPELRGQERLRSRAYVVEPTAEFMRGAQRIFGPDNIALKGN</sequence>
<dbReference type="InterPro" id="IPR016195">
    <property type="entry name" value="Pol/histidinol_Pase-like"/>
</dbReference>
<proteinExistence type="predicted"/>
<dbReference type="InterPro" id="IPR004365">
    <property type="entry name" value="NA-bd_OB_tRNA"/>
</dbReference>
<dbReference type="GO" id="GO:0003887">
    <property type="term" value="F:DNA-directed DNA polymerase activity"/>
    <property type="evidence" value="ECO:0007669"/>
    <property type="project" value="UniProtKB-KW"/>
</dbReference>
<dbReference type="CDD" id="cd12113">
    <property type="entry name" value="PHP_PolIIIA_DnaE3"/>
    <property type="match status" value="1"/>
</dbReference>
<evidence type="ECO:0000256" key="8">
    <source>
        <dbReference type="ARBA" id="ARBA00049244"/>
    </source>
</evidence>
<dbReference type="GO" id="GO:0008408">
    <property type="term" value="F:3'-5' exonuclease activity"/>
    <property type="evidence" value="ECO:0007669"/>
    <property type="project" value="InterPro"/>
</dbReference>
<dbReference type="InterPro" id="IPR004013">
    <property type="entry name" value="PHP_dom"/>
</dbReference>
<feature type="domain" description="Polymerase/histidinol phosphatase N-terminal" evidence="9">
    <location>
        <begin position="5"/>
        <end position="72"/>
    </location>
</feature>
<protein>
    <recommendedName>
        <fullName evidence="3">DNA polymerase III subunit alpha</fullName>
        <ecNumber evidence="2">2.7.7.7</ecNumber>
    </recommendedName>
</protein>
<reference evidence="10" key="1">
    <citation type="submission" date="2022-08" db="EMBL/GenBank/DDBJ databases">
        <title>Genomic Encyclopedia of Type Strains, Phase V (KMG-V): Genome sequencing to study the core and pangenomes of soil and plant-associated prokaryotes.</title>
        <authorList>
            <person name="Whitman W."/>
        </authorList>
    </citation>
    <scope>NUCLEOTIDE SEQUENCE</scope>
    <source>
        <strain evidence="10">SP3049</strain>
    </source>
</reference>
<evidence type="ECO:0000256" key="6">
    <source>
        <dbReference type="ARBA" id="ARBA00022705"/>
    </source>
</evidence>
<dbReference type="InterPro" id="IPR011708">
    <property type="entry name" value="DNA_pol3_alpha_NTPase_dom"/>
</dbReference>
<dbReference type="Gene3D" id="1.10.10.1600">
    <property type="entry name" value="Bacterial DNA polymerase III alpha subunit, thumb domain"/>
    <property type="match status" value="1"/>
</dbReference>
<dbReference type="SMART" id="SM00481">
    <property type="entry name" value="POLIIIAc"/>
    <property type="match status" value="1"/>
</dbReference>
<dbReference type="RefSeq" id="WP_259124116.1">
    <property type="nucleotide sequence ID" value="NZ_JANUAE010000006.1"/>
</dbReference>
<keyword evidence="4 10" id="KW-0808">Transferase</keyword>
<dbReference type="Pfam" id="PF17657">
    <property type="entry name" value="DNA_pol3_finger"/>
    <property type="match status" value="1"/>
</dbReference>
<dbReference type="PANTHER" id="PTHR32294:SF0">
    <property type="entry name" value="DNA POLYMERASE III SUBUNIT ALPHA"/>
    <property type="match status" value="1"/>
</dbReference>
<dbReference type="Pfam" id="PF14579">
    <property type="entry name" value="HHH_6"/>
    <property type="match status" value="1"/>
</dbReference>
<dbReference type="EC" id="2.7.7.7" evidence="2"/>
<dbReference type="GO" id="GO:0006260">
    <property type="term" value="P:DNA replication"/>
    <property type="evidence" value="ECO:0007669"/>
    <property type="project" value="UniProtKB-KW"/>
</dbReference>
<dbReference type="InterPro" id="IPR029460">
    <property type="entry name" value="DNAPol_HHH"/>
</dbReference>
<dbReference type="CDD" id="cd04485">
    <property type="entry name" value="DnaE_OBF"/>
    <property type="match status" value="1"/>
</dbReference>
<dbReference type="Gene3D" id="3.20.20.140">
    <property type="entry name" value="Metal-dependent hydrolases"/>
    <property type="match status" value="1"/>
</dbReference>
<dbReference type="GO" id="GO:0003676">
    <property type="term" value="F:nucleic acid binding"/>
    <property type="evidence" value="ECO:0007669"/>
    <property type="project" value="InterPro"/>
</dbReference>
<dbReference type="InterPro" id="IPR040982">
    <property type="entry name" value="DNA_pol3_finger"/>
</dbReference>
<keyword evidence="5 10" id="KW-0548">Nucleotidyltransferase</keyword>
<dbReference type="Pfam" id="PF02811">
    <property type="entry name" value="PHP"/>
    <property type="match status" value="1"/>
</dbReference>
<evidence type="ECO:0000313" key="11">
    <source>
        <dbReference type="Proteomes" id="UP001155057"/>
    </source>
</evidence>
<dbReference type="Pfam" id="PF07733">
    <property type="entry name" value="DNA_pol3_alpha"/>
    <property type="match status" value="1"/>
</dbReference>
<dbReference type="PANTHER" id="PTHR32294">
    <property type="entry name" value="DNA POLYMERASE III SUBUNIT ALPHA"/>
    <property type="match status" value="1"/>
</dbReference>
<dbReference type="GO" id="GO:0005737">
    <property type="term" value="C:cytoplasm"/>
    <property type="evidence" value="ECO:0007669"/>
    <property type="project" value="UniProtKB-SubCell"/>
</dbReference>
<accession>A0A9X2Q345</accession>
<dbReference type="Gene3D" id="1.10.150.870">
    <property type="match status" value="1"/>
</dbReference>
<dbReference type="InterPro" id="IPR004805">
    <property type="entry name" value="DnaE2/DnaE/PolC"/>
</dbReference>